<keyword evidence="7 14" id="KW-1133">Transmembrane helix</keyword>
<dbReference type="GO" id="GO:0043123">
    <property type="term" value="P:positive regulation of canonical NF-kappaB signal transduction"/>
    <property type="evidence" value="ECO:0007669"/>
    <property type="project" value="InterPro"/>
</dbReference>
<dbReference type="CDD" id="cd10578">
    <property type="entry name" value="TNFRSF3"/>
    <property type="match status" value="1"/>
</dbReference>
<dbReference type="InterPro" id="IPR017349">
    <property type="entry name" value="TNFR_3_LTBR"/>
</dbReference>
<evidence type="ECO:0000256" key="7">
    <source>
        <dbReference type="ARBA" id="ARBA00022989"/>
    </source>
</evidence>
<feature type="disulfide bond" evidence="12">
    <location>
        <begin position="343"/>
        <end position="356"/>
    </location>
</feature>
<gene>
    <name evidence="16" type="primary">LTBR</name>
</gene>
<dbReference type="SMART" id="SM00208">
    <property type="entry name" value="TNFR"/>
    <property type="match status" value="4"/>
</dbReference>
<dbReference type="PANTHER" id="PTHR47607">
    <property type="entry name" value="TUMOR NECROSIS FACTOR RECEPTOR SUBFAMILY MEMBER 3"/>
    <property type="match status" value="1"/>
</dbReference>
<accession>A0A667FPH8</accession>
<feature type="repeat" description="TNFR-Cys" evidence="12">
    <location>
        <begin position="326"/>
        <end position="364"/>
    </location>
</feature>
<dbReference type="SUPFAM" id="SSF57586">
    <property type="entry name" value="TNF receptor-like"/>
    <property type="match status" value="2"/>
</dbReference>
<keyword evidence="5" id="KW-0732">Signal</keyword>
<reference evidence="16" key="1">
    <citation type="submission" date="2025-08" db="UniProtKB">
        <authorList>
            <consortium name="Ensembl"/>
        </authorList>
    </citation>
    <scope>IDENTIFICATION</scope>
</reference>
<feature type="region of interest" description="Disordered" evidence="13">
    <location>
        <begin position="547"/>
        <end position="567"/>
    </location>
</feature>
<evidence type="ECO:0000256" key="14">
    <source>
        <dbReference type="SAM" id="Phobius"/>
    </source>
</evidence>
<keyword evidence="9 12" id="KW-1015">Disulfide bond</keyword>
<keyword evidence="3" id="KW-0945">Host-virus interaction</keyword>
<feature type="domain" description="TNFR-Cys" evidence="15">
    <location>
        <begin position="366"/>
        <end position="408"/>
    </location>
</feature>
<evidence type="ECO:0000256" key="5">
    <source>
        <dbReference type="ARBA" id="ARBA00022729"/>
    </source>
</evidence>
<feature type="domain" description="TNFR-Cys" evidence="15">
    <location>
        <begin position="453"/>
        <end position="494"/>
    </location>
</feature>
<feature type="disulfide bond" evidence="12">
    <location>
        <begin position="454"/>
        <end position="469"/>
    </location>
</feature>
<name>A0A667FPH8_LYNCA</name>
<evidence type="ECO:0000256" key="10">
    <source>
        <dbReference type="ARBA" id="ARBA00023170"/>
    </source>
</evidence>
<dbReference type="InterPro" id="IPR001368">
    <property type="entry name" value="TNFR/NGFR_Cys_rich_reg"/>
</dbReference>
<dbReference type="GO" id="GO:0031625">
    <property type="term" value="F:ubiquitin protein ligase binding"/>
    <property type="evidence" value="ECO:0007669"/>
    <property type="project" value="TreeGrafter"/>
</dbReference>
<evidence type="ECO:0000256" key="3">
    <source>
        <dbReference type="ARBA" id="ARBA00022581"/>
    </source>
</evidence>
<feature type="disulfide bond" evidence="12">
    <location>
        <begin position="327"/>
        <end position="342"/>
    </location>
</feature>
<evidence type="ECO:0000256" key="2">
    <source>
        <dbReference type="ARBA" id="ARBA00022553"/>
    </source>
</evidence>
<evidence type="ECO:0000313" key="16">
    <source>
        <dbReference type="Ensembl" id="ENSLCNP00005004026.1"/>
    </source>
</evidence>
<keyword evidence="2" id="KW-0597">Phosphoprotein</keyword>
<evidence type="ECO:0000256" key="11">
    <source>
        <dbReference type="ARBA" id="ARBA00023180"/>
    </source>
</evidence>
<feature type="compositionally biased region" description="Pro residues" evidence="13">
    <location>
        <begin position="658"/>
        <end position="681"/>
    </location>
</feature>
<evidence type="ECO:0000256" key="8">
    <source>
        <dbReference type="ARBA" id="ARBA00023136"/>
    </source>
</evidence>
<keyword evidence="10" id="KW-0675">Receptor</keyword>
<organism evidence="16 17">
    <name type="scientific">Lynx canadensis</name>
    <name type="common">Canada lynx</name>
    <name type="synonym">Felis canadensis</name>
    <dbReference type="NCBI Taxonomy" id="61383"/>
    <lineage>
        <taxon>Eukaryota</taxon>
        <taxon>Metazoa</taxon>
        <taxon>Chordata</taxon>
        <taxon>Craniata</taxon>
        <taxon>Vertebrata</taxon>
        <taxon>Euteleostomi</taxon>
        <taxon>Mammalia</taxon>
        <taxon>Eutheria</taxon>
        <taxon>Laurasiatheria</taxon>
        <taxon>Carnivora</taxon>
        <taxon>Feliformia</taxon>
        <taxon>Felidae</taxon>
        <taxon>Felinae</taxon>
        <taxon>Lynx</taxon>
    </lineage>
</organism>
<dbReference type="PROSITE" id="PS00652">
    <property type="entry name" value="TNFR_NGFR_1"/>
    <property type="match status" value="1"/>
</dbReference>
<evidence type="ECO:0000256" key="13">
    <source>
        <dbReference type="SAM" id="MobiDB-lite"/>
    </source>
</evidence>
<feature type="transmembrane region" description="Helical" evidence="14">
    <location>
        <begin position="507"/>
        <end position="530"/>
    </location>
</feature>
<evidence type="ECO:0000256" key="9">
    <source>
        <dbReference type="ARBA" id="ARBA00023157"/>
    </source>
</evidence>
<keyword evidence="8 14" id="KW-0472">Membrane</keyword>
<dbReference type="FunFam" id="2.10.50.10:FF:000035">
    <property type="entry name" value="Tumor necrosis factor receptor superfamily member 3"/>
    <property type="match status" value="1"/>
</dbReference>
<feature type="repeat" description="TNFR-Cys" evidence="12">
    <location>
        <begin position="453"/>
        <end position="494"/>
    </location>
</feature>
<dbReference type="InterPro" id="IPR033997">
    <property type="entry name" value="TNFRSF3_N"/>
</dbReference>
<dbReference type="PANTHER" id="PTHR47607:SF1">
    <property type="entry name" value="TUMOR NECROSIS FACTOR RECEPTOR SUPERFAMILY MEMBER 3"/>
    <property type="match status" value="1"/>
</dbReference>
<feature type="region of interest" description="Disordered" evidence="13">
    <location>
        <begin position="205"/>
        <end position="243"/>
    </location>
</feature>
<evidence type="ECO:0000256" key="4">
    <source>
        <dbReference type="ARBA" id="ARBA00022692"/>
    </source>
</evidence>
<feature type="disulfide bond" evidence="12">
    <location>
        <begin position="346"/>
        <end position="364"/>
    </location>
</feature>
<protein>
    <recommendedName>
        <fullName evidence="15">TNFR-Cys domain-containing protein</fullName>
    </recommendedName>
</protein>
<keyword evidence="4 14" id="KW-0812">Transmembrane</keyword>
<feature type="repeat" description="TNFR-Cys" evidence="12">
    <location>
        <begin position="366"/>
        <end position="408"/>
    </location>
</feature>
<feature type="region of interest" description="Disordered" evidence="13">
    <location>
        <begin position="654"/>
        <end position="690"/>
    </location>
</feature>
<reference evidence="16" key="2">
    <citation type="submission" date="2025-09" db="UniProtKB">
        <authorList>
            <consortium name="Ensembl"/>
        </authorList>
    </citation>
    <scope>IDENTIFICATION</scope>
</reference>
<proteinExistence type="predicted"/>
<evidence type="ECO:0000313" key="17">
    <source>
        <dbReference type="Proteomes" id="UP000472241"/>
    </source>
</evidence>
<dbReference type="FunFam" id="2.10.50.10:FF:000007">
    <property type="entry name" value="TNF receptor superfamily member 14"/>
    <property type="match status" value="1"/>
</dbReference>
<dbReference type="GO" id="GO:0048534">
    <property type="term" value="P:hematopoietic or lymphoid organ development"/>
    <property type="evidence" value="ECO:0007669"/>
    <property type="project" value="InterPro"/>
</dbReference>
<feature type="region of interest" description="Disordered" evidence="13">
    <location>
        <begin position="598"/>
        <end position="628"/>
    </location>
</feature>
<feature type="disulfide bond" evidence="12">
    <location>
        <begin position="367"/>
        <end position="382"/>
    </location>
</feature>
<comment type="subcellular location">
    <subcellularLocation>
        <location evidence="1">Membrane</location>
        <topology evidence="1">Single-pass type I membrane protein</topology>
    </subcellularLocation>
</comment>
<dbReference type="AlphaFoldDB" id="A0A667FPH8"/>
<keyword evidence="11" id="KW-0325">Glycoprotein</keyword>
<comment type="caution">
    <text evidence="12">Lacks conserved residue(s) required for the propagation of feature annotation.</text>
</comment>
<evidence type="ECO:0000259" key="15">
    <source>
        <dbReference type="PROSITE" id="PS50050"/>
    </source>
</evidence>
<dbReference type="PROSITE" id="PS50050">
    <property type="entry name" value="TNFR_NGFR_2"/>
    <property type="match status" value="3"/>
</dbReference>
<sequence length="705" mass="75634">MGNLVYVVLRRQRTGEQRPQHSLRCLVDDLCPLMCALGWIRGRKGWLACYSSAAYLLKSHNGAGTPRSPDGCQLGLLVPRCCSWLAVGLGGCLHSPCLPFTGPSTLRSGTRLDPAPALPLFRVSSALLSEAHLGTVHWLCGPFPPSGPPLPARLPKKGGGPVPALLPSRAFPAAPSRPASGRPSLFLFPDCDSCLCSQRSLSPPRGRLAPLPLPEPGSWSPGGQARPGRSAPGARQPEPCPRPWALGEVAATTARDVQASHLPPRPPPIWPTGRLAAMRLPWAASPCGLAWGPLVLGLCSLLAASQAPLMREGPAQAPPYHTENQTCQDREKEYYEPKHRVCCSRCPPGTRVSVECSRGQNTVCAMCPENSYNEHWNHLSFCQMCRPCDQMLGFEETVPCTSKQKTQCRCQPGMFCVHWDTECVHCEPLSNCPPGTEVELKDEVAEAKRNCVPCKAGHFQNTSSPRARCQPHTRCEEQGLVEAVPGTAQSDTSCRNPLESPEMPGTVLVLAILLPLASLLFLTTVLACSWKSHPSLCRKLGSLLKRRPEGEESNPADGSWEPPRVNPHFPDLVKPLLPFSGDLAPASARFPATPGLEEEVLQQQSPLSQARELEAELPEQGQVAHGTNGIHVTGGSVTVTGNIYIYNGPVLGGARGPGDPPAPPEPPYPTPEEGAPGPPGLSTPYQEDGKAWHLAETETLGCHAL</sequence>
<evidence type="ECO:0000256" key="1">
    <source>
        <dbReference type="ARBA" id="ARBA00004479"/>
    </source>
</evidence>
<dbReference type="GO" id="GO:0006955">
    <property type="term" value="P:immune response"/>
    <property type="evidence" value="ECO:0007669"/>
    <property type="project" value="InterPro"/>
</dbReference>
<dbReference type="PRINTS" id="PR01920">
    <property type="entry name" value="TNFACTORR3"/>
</dbReference>
<dbReference type="Pfam" id="PF00020">
    <property type="entry name" value="TNFR_c6"/>
    <property type="match status" value="3"/>
</dbReference>
<keyword evidence="17" id="KW-1185">Reference proteome</keyword>
<keyword evidence="6" id="KW-0677">Repeat</keyword>
<dbReference type="Ensembl" id="ENSLCNT00005004531.1">
    <property type="protein sequence ID" value="ENSLCNP00005004026.1"/>
    <property type="gene ID" value="ENSLCNG00005002724.1"/>
</dbReference>
<dbReference type="Gene3D" id="2.10.50.10">
    <property type="entry name" value="Tumor Necrosis Factor Receptor, subunit A, domain 2"/>
    <property type="match status" value="2"/>
</dbReference>
<feature type="domain" description="TNFR-Cys" evidence="15">
    <location>
        <begin position="326"/>
        <end position="364"/>
    </location>
</feature>
<evidence type="ECO:0000256" key="12">
    <source>
        <dbReference type="PROSITE-ProRule" id="PRU00206"/>
    </source>
</evidence>
<dbReference type="Proteomes" id="UP000472241">
    <property type="component" value="Unplaced"/>
</dbReference>
<evidence type="ECO:0000256" key="6">
    <source>
        <dbReference type="ARBA" id="ARBA00022737"/>
    </source>
</evidence>
<dbReference type="GO" id="GO:0005886">
    <property type="term" value="C:plasma membrane"/>
    <property type="evidence" value="ECO:0007669"/>
    <property type="project" value="UniProtKB-ARBA"/>
</dbReference>
<dbReference type="FunFam" id="2.10.50.10:FF:000009">
    <property type="entry name" value="Tumor necrosis factor receptor superfamily member 14"/>
    <property type="match status" value="1"/>
</dbReference>